<dbReference type="GO" id="GO:0020037">
    <property type="term" value="F:heme binding"/>
    <property type="evidence" value="ECO:0007669"/>
    <property type="project" value="InterPro"/>
</dbReference>
<evidence type="ECO:0000256" key="22">
    <source>
        <dbReference type="SAM" id="Phobius"/>
    </source>
</evidence>
<feature type="binding site" description="covalent" evidence="21">
    <location>
        <position position="139"/>
    </location>
    <ligand>
        <name>heme c</name>
        <dbReference type="ChEBI" id="CHEBI:61717"/>
        <label>1</label>
    </ligand>
</feature>
<dbReference type="InterPro" id="IPR004678">
    <property type="entry name" value="Cyt_c_oxidase_cbb3_su3"/>
</dbReference>
<dbReference type="RefSeq" id="WP_116207972.1">
    <property type="nucleotide sequence ID" value="NZ_QUNR01000002.1"/>
</dbReference>
<dbReference type="InterPro" id="IPR038414">
    <property type="entry name" value="CcoP_N_sf"/>
</dbReference>
<dbReference type="GO" id="GO:1902600">
    <property type="term" value="P:proton transmembrane transport"/>
    <property type="evidence" value="ECO:0007669"/>
    <property type="project" value="UniProtKB-KW"/>
</dbReference>
<dbReference type="Proteomes" id="UP000256774">
    <property type="component" value="Unassembled WGS sequence"/>
</dbReference>
<feature type="binding site" description="axial binding residue" evidence="20">
    <location>
        <position position="143"/>
    </location>
    <ligand>
        <name>heme c</name>
        <dbReference type="ChEBI" id="CHEBI:61717"/>
        <label>1</label>
    </ligand>
    <ligandPart>
        <name>Fe</name>
        <dbReference type="ChEBI" id="CHEBI:18248"/>
    </ligandPart>
</feature>
<evidence type="ECO:0000256" key="16">
    <source>
        <dbReference type="ARBA" id="ARBA00023004"/>
    </source>
</evidence>
<evidence type="ECO:0000256" key="15">
    <source>
        <dbReference type="ARBA" id="ARBA00023002"/>
    </source>
</evidence>
<feature type="binding site" description="axial binding residue" evidence="20">
    <location>
        <position position="182"/>
    </location>
    <ligand>
        <name>heme c</name>
        <dbReference type="ChEBI" id="CHEBI:61717"/>
        <label>2</label>
    </ligand>
    <ligandPart>
        <name>Fe</name>
        <dbReference type="ChEBI" id="CHEBI:18248"/>
    </ligandPart>
</feature>
<evidence type="ECO:0000256" key="3">
    <source>
        <dbReference type="ARBA" id="ARBA00006113"/>
    </source>
</evidence>
<dbReference type="GO" id="GO:0016491">
    <property type="term" value="F:oxidoreductase activity"/>
    <property type="evidence" value="ECO:0007669"/>
    <property type="project" value="UniProtKB-KW"/>
</dbReference>
<dbReference type="SUPFAM" id="SSF46626">
    <property type="entry name" value="Cytochrome c"/>
    <property type="match status" value="2"/>
</dbReference>
<keyword evidence="10 19" id="KW-0479">Metal-binding</keyword>
<dbReference type="AlphaFoldDB" id="A0A3E0H6E9"/>
<evidence type="ECO:0000256" key="19">
    <source>
        <dbReference type="PIRNR" id="PIRNR000006"/>
    </source>
</evidence>
<evidence type="ECO:0000256" key="7">
    <source>
        <dbReference type="ARBA" id="ARBA00022617"/>
    </source>
</evidence>
<dbReference type="GO" id="GO:0046872">
    <property type="term" value="F:metal ion binding"/>
    <property type="evidence" value="ECO:0007669"/>
    <property type="project" value="UniProtKB-KW"/>
</dbReference>
<proteinExistence type="inferred from homology"/>
<dbReference type="Pfam" id="PF13442">
    <property type="entry name" value="Cytochrome_CBB3"/>
    <property type="match status" value="2"/>
</dbReference>
<keyword evidence="14 22" id="KW-1133">Transmembrane helix</keyword>
<keyword evidence="11" id="KW-0677">Repeat</keyword>
<dbReference type="GO" id="GO:0006119">
    <property type="term" value="P:oxidative phosphorylation"/>
    <property type="evidence" value="ECO:0007669"/>
    <property type="project" value="UniProtKB-UniPathway"/>
</dbReference>
<feature type="transmembrane region" description="Helical" evidence="22">
    <location>
        <begin position="58"/>
        <end position="77"/>
    </location>
</feature>
<feature type="binding site" description="axial binding residue" evidence="20">
    <location>
        <position position="269"/>
    </location>
    <ligand>
        <name>heme c</name>
        <dbReference type="ChEBI" id="CHEBI:61717"/>
        <label>1</label>
    </ligand>
    <ligandPart>
        <name>Fe</name>
        <dbReference type="ChEBI" id="CHEBI:18248"/>
    </ligandPart>
</feature>
<keyword evidence="6 19" id="KW-0997">Cell inner membrane</keyword>
<keyword evidence="25" id="KW-1185">Reference proteome</keyword>
<evidence type="ECO:0000256" key="13">
    <source>
        <dbReference type="ARBA" id="ARBA00022982"/>
    </source>
</evidence>
<keyword evidence="18 19" id="KW-0472">Membrane</keyword>
<keyword evidence="7 19" id="KW-0349">Heme</keyword>
<comment type="pathway">
    <text evidence="2 19">Energy metabolism; oxidative phosphorylation.</text>
</comment>
<dbReference type="InterPro" id="IPR036909">
    <property type="entry name" value="Cyt_c-like_dom_sf"/>
</dbReference>
<dbReference type="InterPro" id="IPR032858">
    <property type="entry name" value="CcoP_N"/>
</dbReference>
<dbReference type="OrthoDB" id="9811281at2"/>
<comment type="function">
    <text evidence="19">C-type cytochrome. Part of the cbb3-type cytochrome c oxidase complex.</text>
</comment>
<keyword evidence="12 19" id="KW-0375">Hydrogen ion transport</keyword>
<dbReference type="PANTHER" id="PTHR33751">
    <property type="entry name" value="CBB3-TYPE CYTOCHROME C OXIDASE SUBUNIT FIXP"/>
    <property type="match status" value="1"/>
</dbReference>
<keyword evidence="5 19" id="KW-1003">Cell membrane</keyword>
<name>A0A3E0H6E9_9GAMM</name>
<feature type="binding site" description="covalent" evidence="21">
    <location>
        <position position="224"/>
    </location>
    <ligand>
        <name>heme c</name>
        <dbReference type="ChEBI" id="CHEBI:61717"/>
        <label>2</label>
    </ligand>
</feature>
<feature type="binding site" description="axial binding residue" evidence="20">
    <location>
        <position position="228"/>
    </location>
    <ligand>
        <name>heme c</name>
        <dbReference type="ChEBI" id="CHEBI:61717"/>
        <label>2</label>
    </ligand>
    <ligandPart>
        <name>Fe</name>
        <dbReference type="ChEBI" id="CHEBI:18248"/>
    </ligandPart>
</feature>
<evidence type="ECO:0000313" key="25">
    <source>
        <dbReference type="Proteomes" id="UP000256774"/>
    </source>
</evidence>
<keyword evidence="17 19" id="KW-0406">Ion transport</keyword>
<protein>
    <recommendedName>
        <fullName evidence="19">Cbb3-type cytochrome c oxidase subunit</fullName>
    </recommendedName>
</protein>
<evidence type="ECO:0000256" key="10">
    <source>
        <dbReference type="ARBA" id="ARBA00022723"/>
    </source>
</evidence>
<feature type="domain" description="Cytochrome c" evidence="23">
    <location>
        <begin position="212"/>
        <end position="292"/>
    </location>
</feature>
<gene>
    <name evidence="24" type="ORF">DFR26_1124</name>
</gene>
<feature type="transmembrane region" description="Helical" evidence="22">
    <location>
        <begin position="6"/>
        <end position="25"/>
    </location>
</feature>
<organism evidence="24 25">
    <name type="scientific">Paraperlucidibaca baekdonensis</name>
    <dbReference type="NCBI Taxonomy" id="748120"/>
    <lineage>
        <taxon>Bacteria</taxon>
        <taxon>Pseudomonadati</taxon>
        <taxon>Pseudomonadota</taxon>
        <taxon>Gammaproteobacteria</taxon>
        <taxon>Moraxellales</taxon>
        <taxon>Moraxellaceae</taxon>
        <taxon>Paraperlucidibaca</taxon>
    </lineage>
</organism>
<comment type="similarity">
    <text evidence="3 19">Belongs to the CcoP / FixP family.</text>
</comment>
<dbReference type="GO" id="GO:0005886">
    <property type="term" value="C:plasma membrane"/>
    <property type="evidence" value="ECO:0007669"/>
    <property type="project" value="UniProtKB-SubCell"/>
</dbReference>
<evidence type="ECO:0000256" key="1">
    <source>
        <dbReference type="ARBA" id="ARBA00004533"/>
    </source>
</evidence>
<comment type="subunit">
    <text evidence="19">Component of the cbb3-type cytochrome c oxidase.</text>
</comment>
<dbReference type="Pfam" id="PF14715">
    <property type="entry name" value="FixP_N"/>
    <property type="match status" value="1"/>
</dbReference>
<keyword evidence="8 19" id="KW-0679">Respiratory chain</keyword>
<feature type="binding site" description="covalent" evidence="21">
    <location>
        <position position="227"/>
    </location>
    <ligand>
        <name>heme c</name>
        <dbReference type="ChEBI" id="CHEBI:61717"/>
        <label>2</label>
    </ligand>
</feature>
<dbReference type="UniPathway" id="UPA00705"/>
<dbReference type="NCBIfam" id="TIGR00782">
    <property type="entry name" value="ccoP"/>
    <property type="match status" value="1"/>
</dbReference>
<keyword evidence="13 19" id="KW-0249">Electron transport</keyword>
<evidence type="ECO:0000256" key="9">
    <source>
        <dbReference type="ARBA" id="ARBA00022692"/>
    </source>
</evidence>
<comment type="caution">
    <text evidence="24">The sequence shown here is derived from an EMBL/GenBank/DDBJ whole genome shotgun (WGS) entry which is preliminary data.</text>
</comment>
<dbReference type="PROSITE" id="PS51007">
    <property type="entry name" value="CYTC"/>
    <property type="match status" value="2"/>
</dbReference>
<evidence type="ECO:0000256" key="2">
    <source>
        <dbReference type="ARBA" id="ARBA00004673"/>
    </source>
</evidence>
<dbReference type="EMBL" id="QUNR01000002">
    <property type="protein sequence ID" value="REH38955.1"/>
    <property type="molecule type" value="Genomic_DNA"/>
</dbReference>
<keyword evidence="4 19" id="KW-0813">Transport</keyword>
<dbReference type="InterPro" id="IPR009056">
    <property type="entry name" value="Cyt_c-like_dom"/>
</dbReference>
<keyword evidence="16 19" id="KW-0408">Iron</keyword>
<dbReference type="Gene3D" id="6.10.280.130">
    <property type="match status" value="1"/>
</dbReference>
<comment type="subcellular location">
    <subcellularLocation>
        <location evidence="1 19">Cell inner membrane</location>
    </subcellularLocation>
</comment>
<dbReference type="PIRSF" id="PIRSF000006">
    <property type="entry name" value="Cbb3-Cox_fixP"/>
    <property type="match status" value="1"/>
</dbReference>
<keyword evidence="15 19" id="KW-0560">Oxidoreductase</keyword>
<evidence type="ECO:0000256" key="18">
    <source>
        <dbReference type="ARBA" id="ARBA00023136"/>
    </source>
</evidence>
<evidence type="ECO:0000256" key="4">
    <source>
        <dbReference type="ARBA" id="ARBA00022448"/>
    </source>
</evidence>
<evidence type="ECO:0000256" key="6">
    <source>
        <dbReference type="ARBA" id="ARBA00022519"/>
    </source>
</evidence>
<dbReference type="PANTHER" id="PTHR33751:SF1">
    <property type="entry name" value="CBB3-TYPE CYTOCHROME C OXIDASE SUBUNIT FIXP"/>
    <property type="match status" value="1"/>
</dbReference>
<evidence type="ECO:0000256" key="5">
    <source>
        <dbReference type="ARBA" id="ARBA00022475"/>
    </source>
</evidence>
<feature type="binding site" description="covalent" evidence="21">
    <location>
        <position position="142"/>
    </location>
    <ligand>
        <name>heme c</name>
        <dbReference type="ChEBI" id="CHEBI:61717"/>
        <label>1</label>
    </ligand>
</feature>
<evidence type="ECO:0000256" key="12">
    <source>
        <dbReference type="ARBA" id="ARBA00022781"/>
    </source>
</evidence>
<evidence type="ECO:0000256" key="21">
    <source>
        <dbReference type="PIRSR" id="PIRSR000006-2"/>
    </source>
</evidence>
<evidence type="ECO:0000256" key="8">
    <source>
        <dbReference type="ARBA" id="ARBA00022660"/>
    </source>
</evidence>
<dbReference type="GO" id="GO:0009055">
    <property type="term" value="F:electron transfer activity"/>
    <property type="evidence" value="ECO:0007669"/>
    <property type="project" value="InterPro"/>
</dbReference>
<evidence type="ECO:0000256" key="14">
    <source>
        <dbReference type="ARBA" id="ARBA00022989"/>
    </source>
</evidence>
<dbReference type="Gene3D" id="1.10.760.10">
    <property type="entry name" value="Cytochrome c-like domain"/>
    <property type="match status" value="2"/>
</dbReference>
<comment type="cofactor">
    <cofactor evidence="19 21">
        <name>heme c</name>
        <dbReference type="ChEBI" id="CHEBI:61717"/>
    </cofactor>
    <text evidence="19 21">Binds 2 heme C groups per subunit.</text>
</comment>
<evidence type="ECO:0000256" key="11">
    <source>
        <dbReference type="ARBA" id="ARBA00022737"/>
    </source>
</evidence>
<evidence type="ECO:0000259" key="23">
    <source>
        <dbReference type="PROSITE" id="PS51007"/>
    </source>
</evidence>
<evidence type="ECO:0000313" key="24">
    <source>
        <dbReference type="EMBL" id="REH38955.1"/>
    </source>
</evidence>
<accession>A0A3E0H6E9</accession>
<dbReference type="InterPro" id="IPR050597">
    <property type="entry name" value="Cytochrome_c_Oxidase_Subunit"/>
</dbReference>
<reference evidence="24 25" key="1">
    <citation type="submission" date="2018-08" db="EMBL/GenBank/DDBJ databases">
        <title>Genomic Encyclopedia of Type Strains, Phase IV (KMG-IV): sequencing the most valuable type-strain genomes for metagenomic binning, comparative biology and taxonomic classification.</title>
        <authorList>
            <person name="Goeker M."/>
        </authorList>
    </citation>
    <scope>NUCLEOTIDE SEQUENCE [LARGE SCALE GENOMIC DNA]</scope>
    <source>
        <strain evidence="24 25">DSM 26022</strain>
    </source>
</reference>
<evidence type="ECO:0000256" key="17">
    <source>
        <dbReference type="ARBA" id="ARBA00023065"/>
    </source>
</evidence>
<feature type="domain" description="Cytochrome c" evidence="23">
    <location>
        <begin position="126"/>
        <end position="205"/>
    </location>
</feature>
<sequence length="294" mass="32307">MSNFWSGYIIVLALANIIGVSWLLMWTRKMDLSDMAEDGTTGHEYDGIKEYNNPLPRWWLICFWGSIAFALGYLALYPGLGKFQGFLGWTSHNELSTDQAAYDTEFGPLYKSFAATPIPELAKNDRAMKVAGRIFANNCALCHGSNARGGQGFPNLTDDDWLYGGSPENLVETLTNGRNGVMPAWKESMGEQGVKEVVTYTLSLSGRTVDADLAAAGEKRFAVCAGCHGADGRGNQAIGAPNLTDTIWLYGGAERHVLDTVYYGRKNRMPNFDKTLGPDRVHLMAAYVYSLSNK</sequence>
<keyword evidence="9 22" id="KW-0812">Transmembrane</keyword>
<evidence type="ECO:0000256" key="20">
    <source>
        <dbReference type="PIRSR" id="PIRSR000006-1"/>
    </source>
</evidence>